<dbReference type="EMBL" id="FMAR01000001">
    <property type="protein sequence ID" value="SCB75816.1"/>
    <property type="molecule type" value="Genomic_DNA"/>
</dbReference>
<dbReference type="PANTHER" id="PTHR11786:SF0">
    <property type="entry name" value="ARYLAMINE N-ACETYLTRANSFERASE 4-RELATED"/>
    <property type="match status" value="1"/>
</dbReference>
<dbReference type="PRINTS" id="PR01543">
    <property type="entry name" value="ANATRNSFRASE"/>
</dbReference>
<evidence type="ECO:0000313" key="4">
    <source>
        <dbReference type="Proteomes" id="UP000242818"/>
    </source>
</evidence>
<dbReference type="PANTHER" id="PTHR11786">
    <property type="entry name" value="N-HYDROXYARYLAMINE O-ACETYLTRANSFERASE"/>
    <property type="match status" value="1"/>
</dbReference>
<dbReference type="STRING" id="1335309.GA0116948_101186"/>
<name>A0A1C3Z0B6_9BACT</name>
<gene>
    <name evidence="3" type="ORF">GA0116948_101186</name>
</gene>
<dbReference type="RefSeq" id="WP_089708068.1">
    <property type="nucleotide sequence ID" value="NZ_FMAR01000001.1"/>
</dbReference>
<dbReference type="Pfam" id="PF00797">
    <property type="entry name" value="Acetyltransf_2"/>
    <property type="match status" value="1"/>
</dbReference>
<dbReference type="SUPFAM" id="SSF54001">
    <property type="entry name" value="Cysteine proteinases"/>
    <property type="match status" value="1"/>
</dbReference>
<dbReference type="GO" id="GO:0016407">
    <property type="term" value="F:acetyltransferase activity"/>
    <property type="evidence" value="ECO:0007669"/>
    <property type="project" value="InterPro"/>
</dbReference>
<comment type="similarity">
    <text evidence="1 2">Belongs to the arylamine N-acetyltransferase family.</text>
</comment>
<dbReference type="AlphaFoldDB" id="A0A1C3Z0B6"/>
<reference evidence="3 4" key="1">
    <citation type="submission" date="2016-08" db="EMBL/GenBank/DDBJ databases">
        <authorList>
            <person name="Seilhamer J.J."/>
        </authorList>
    </citation>
    <scope>NUCLEOTIDE SEQUENCE [LARGE SCALE GENOMIC DNA]</scope>
    <source>
        <strain evidence="3 4">A37T2</strain>
    </source>
</reference>
<proteinExistence type="inferred from homology"/>
<evidence type="ECO:0000256" key="1">
    <source>
        <dbReference type="ARBA" id="ARBA00006547"/>
    </source>
</evidence>
<accession>A0A1C3Z0B6</accession>
<dbReference type="Proteomes" id="UP000242818">
    <property type="component" value="Unassembled WGS sequence"/>
</dbReference>
<dbReference type="InterPro" id="IPR001447">
    <property type="entry name" value="Arylamine_N-AcTrfase"/>
</dbReference>
<keyword evidence="4" id="KW-1185">Reference proteome</keyword>
<dbReference type="OrthoDB" id="7181050at2"/>
<dbReference type="InterPro" id="IPR038765">
    <property type="entry name" value="Papain-like_cys_pep_sf"/>
</dbReference>
<dbReference type="Gene3D" id="3.30.2140.10">
    <property type="entry name" value="Arylamine N-acetyltransferase"/>
    <property type="match status" value="1"/>
</dbReference>
<sequence length="276" mass="31345">MNLEKYLSRIHYTGEIKPDLATLQELQRLHVLHVPFEDIDIYCGIPIVLSPKKFFQKIVIDQRGGYCYEVNELFYHLLRAVGFTVRRISGRLVSGPRYGPEFDHLAICVTLDDQQWLVDVGYGDFALQPLAITPGLVQHDGHTEYVITDGIVVDGQSYYQVSKWSHAKQKFSPDFIFSLIPRPLFNFEPMNRWKQTAPESKYRQTLICSLPVNGGRVSLVGNKLVRTHGQVKQVTIVPEGLGRDAILRSVFNIYLPLDKYTLSKSLAHADNTAVVA</sequence>
<evidence type="ECO:0000313" key="3">
    <source>
        <dbReference type="EMBL" id="SCB75816.1"/>
    </source>
</evidence>
<protein>
    <submittedName>
        <fullName evidence="3">N-hydroxyarylamine O-acetyltransferase</fullName>
    </submittedName>
</protein>
<evidence type="ECO:0000256" key="2">
    <source>
        <dbReference type="RuleBase" id="RU003452"/>
    </source>
</evidence>
<dbReference type="Gene3D" id="2.40.128.150">
    <property type="entry name" value="Cysteine proteinases"/>
    <property type="match status" value="1"/>
</dbReference>
<organism evidence="3 4">
    <name type="scientific">Chitinophaga costaii</name>
    <dbReference type="NCBI Taxonomy" id="1335309"/>
    <lineage>
        <taxon>Bacteria</taxon>
        <taxon>Pseudomonadati</taxon>
        <taxon>Bacteroidota</taxon>
        <taxon>Chitinophagia</taxon>
        <taxon>Chitinophagales</taxon>
        <taxon>Chitinophagaceae</taxon>
        <taxon>Chitinophaga</taxon>
    </lineage>
</organism>
<keyword evidence="3" id="KW-0808">Transferase</keyword>